<dbReference type="InterPro" id="IPR002083">
    <property type="entry name" value="MATH/TRAF_dom"/>
</dbReference>
<dbReference type="InterPro" id="IPR011333">
    <property type="entry name" value="SKP1/BTB/POZ_sf"/>
</dbReference>
<reference evidence="8" key="1">
    <citation type="submission" date="2024-06" db="EMBL/GenBank/DDBJ databases">
        <authorList>
            <person name="Ryan C."/>
        </authorList>
    </citation>
    <scope>NUCLEOTIDE SEQUENCE [LARGE SCALE GENOMIC DNA]</scope>
</reference>
<dbReference type="Pfam" id="PF24570">
    <property type="entry name" value="BACK_BPM_SPOP"/>
    <property type="match status" value="1"/>
</dbReference>
<dbReference type="SUPFAM" id="SSF49599">
    <property type="entry name" value="TRAF domain-like"/>
    <property type="match status" value="1"/>
</dbReference>
<gene>
    <name evidence="6" type="ORF">URODEC1_LOCUS63458</name>
    <name evidence="7" type="ORF">URODEC1_LOCUS63460</name>
</gene>
<dbReference type="PANTHER" id="PTHR26379">
    <property type="entry name" value="BTB/POZ AND MATH DOMAIN-CONTAINING PROTEIN 1"/>
    <property type="match status" value="1"/>
</dbReference>
<dbReference type="InterPro" id="IPR000210">
    <property type="entry name" value="BTB/POZ_dom"/>
</dbReference>
<evidence type="ECO:0000259" key="4">
    <source>
        <dbReference type="PROSITE" id="PS50097"/>
    </source>
</evidence>
<comment type="similarity">
    <text evidence="2">Belongs to the Tdpoz family.</text>
</comment>
<reference evidence="7 8" key="2">
    <citation type="submission" date="2024-10" db="EMBL/GenBank/DDBJ databases">
        <authorList>
            <person name="Ryan C."/>
        </authorList>
    </citation>
    <scope>NUCLEOTIDE SEQUENCE [LARGE SCALE GENOMIC DNA]</scope>
</reference>
<evidence type="ECO:0000313" key="8">
    <source>
        <dbReference type="Proteomes" id="UP001497457"/>
    </source>
</evidence>
<dbReference type="SUPFAM" id="SSF54695">
    <property type="entry name" value="POZ domain"/>
    <property type="match status" value="1"/>
</dbReference>
<evidence type="ECO:0000259" key="5">
    <source>
        <dbReference type="PROSITE" id="PS50144"/>
    </source>
</evidence>
<dbReference type="Gene3D" id="3.30.710.10">
    <property type="entry name" value="Potassium Channel Kv1.1, Chain A"/>
    <property type="match status" value="1"/>
</dbReference>
<evidence type="ECO:0000256" key="2">
    <source>
        <dbReference type="ARBA" id="ARBA00010846"/>
    </source>
</evidence>
<sequence>MGSSMGVDRRSSSRNQISTTAASPQPKQPTKVQSRCIPQTAQGTISFEITGYRQLLKAFAGKFIRSSSIEVGGYSWCLLYYPTGDSREDSKGFAGAYVQLLTKNVEVKALFDFRLVDLTTGSASMIYQAKAPSLFDTVDASKIHDAWGTRNSKLLERKELEASSSVYLCDDRLVIECDITVVNEPLVVETKRTMPVAEALHRNLSRDLASLLESKEGADVTFEVHGEVVAAHTVVLAARSPVLKAQFYGPLRKQIGEGHIITIEDMQPDVFKALLYFIYADSLSPSMDGVDGDEKELAKHLLVAGDRYDVQGLRSACETNLCESLDVSTVADMLAFADRHSCEKLKEACIQFIACNDKLDDLVGSKGYDHLKSSCPDVFVDLFEKAARSRKI</sequence>
<evidence type="ECO:0000256" key="3">
    <source>
        <dbReference type="SAM" id="MobiDB-lite"/>
    </source>
</evidence>
<dbReference type="Pfam" id="PF00651">
    <property type="entry name" value="BTB"/>
    <property type="match status" value="1"/>
</dbReference>
<evidence type="ECO:0000313" key="6">
    <source>
        <dbReference type="EMBL" id="CAL4997597.1"/>
    </source>
</evidence>
<dbReference type="CDD" id="cd00121">
    <property type="entry name" value="MATH"/>
    <property type="match status" value="1"/>
</dbReference>
<dbReference type="Gene3D" id="1.25.40.420">
    <property type="match status" value="1"/>
</dbReference>
<comment type="pathway">
    <text evidence="1">Protein modification; protein ubiquitination.</text>
</comment>
<dbReference type="PANTHER" id="PTHR26379:SF474">
    <property type="entry name" value="OS08G0228200 PROTEIN"/>
    <property type="match status" value="1"/>
</dbReference>
<feature type="domain" description="MATH" evidence="5">
    <location>
        <begin position="42"/>
        <end position="179"/>
    </location>
</feature>
<evidence type="ECO:0000256" key="1">
    <source>
        <dbReference type="ARBA" id="ARBA00004906"/>
    </source>
</evidence>
<dbReference type="EMBL" id="OZ075135">
    <property type="protein sequence ID" value="CAL4997600.1"/>
    <property type="molecule type" value="Genomic_DNA"/>
</dbReference>
<dbReference type="Gene3D" id="2.60.210.10">
    <property type="entry name" value="Apoptosis, Tumor Necrosis Factor Receptor Associated Protein 2, Chain A"/>
    <property type="match status" value="1"/>
</dbReference>
<accession>A0ABC9B9Z2</accession>
<dbReference type="InterPro" id="IPR008974">
    <property type="entry name" value="TRAF-like"/>
</dbReference>
<feature type="region of interest" description="Disordered" evidence="3">
    <location>
        <begin position="1"/>
        <end position="35"/>
    </location>
</feature>
<dbReference type="AlphaFoldDB" id="A0ABC9B9Z2"/>
<dbReference type="Pfam" id="PF22486">
    <property type="entry name" value="MATH_2"/>
    <property type="match status" value="1"/>
</dbReference>
<dbReference type="Proteomes" id="UP001497457">
    <property type="component" value="Chromosome 25rd"/>
</dbReference>
<feature type="compositionally biased region" description="Polar residues" evidence="3">
    <location>
        <begin position="13"/>
        <end position="35"/>
    </location>
</feature>
<evidence type="ECO:0000313" key="7">
    <source>
        <dbReference type="EMBL" id="CAL4997600.1"/>
    </source>
</evidence>
<dbReference type="EMBL" id="OZ075135">
    <property type="protein sequence ID" value="CAL4997597.1"/>
    <property type="molecule type" value="Genomic_DNA"/>
</dbReference>
<organism evidence="7 8">
    <name type="scientific">Urochloa decumbens</name>
    <dbReference type="NCBI Taxonomy" id="240449"/>
    <lineage>
        <taxon>Eukaryota</taxon>
        <taxon>Viridiplantae</taxon>
        <taxon>Streptophyta</taxon>
        <taxon>Embryophyta</taxon>
        <taxon>Tracheophyta</taxon>
        <taxon>Spermatophyta</taxon>
        <taxon>Magnoliopsida</taxon>
        <taxon>Liliopsida</taxon>
        <taxon>Poales</taxon>
        <taxon>Poaceae</taxon>
        <taxon>PACMAD clade</taxon>
        <taxon>Panicoideae</taxon>
        <taxon>Panicodae</taxon>
        <taxon>Paniceae</taxon>
        <taxon>Melinidinae</taxon>
        <taxon>Urochloa</taxon>
    </lineage>
</organism>
<dbReference type="InterPro" id="IPR045005">
    <property type="entry name" value="BPM1-6"/>
</dbReference>
<dbReference type="PROSITE" id="PS50097">
    <property type="entry name" value="BTB"/>
    <property type="match status" value="1"/>
</dbReference>
<name>A0ABC9B9Z2_9POAL</name>
<protein>
    <submittedName>
        <fullName evidence="7">Uncharacterized protein</fullName>
    </submittedName>
</protein>
<proteinExistence type="inferred from homology"/>
<dbReference type="SMART" id="SM00225">
    <property type="entry name" value="BTB"/>
    <property type="match status" value="1"/>
</dbReference>
<feature type="domain" description="BTB" evidence="4">
    <location>
        <begin position="218"/>
        <end position="287"/>
    </location>
</feature>
<keyword evidence="8" id="KW-1185">Reference proteome</keyword>
<dbReference type="PROSITE" id="PS50144">
    <property type="entry name" value="MATH"/>
    <property type="match status" value="1"/>
</dbReference>
<dbReference type="InterPro" id="IPR056423">
    <property type="entry name" value="BACK_BPM_SPOP"/>
</dbReference>